<sequence>MATPAAATTVILTNLCGDTASLVSSIYGSAPVTIRTDTLSVSFQQNISTNTPGSLMYDIGKFATWMISWTADNRIAIQIVPAGTAVTWQSIWDTLRPNYVNISATMPDGSKYNSKAEITSTVDAQIVDAEITYSPPPN</sequence>
<comment type="caution">
    <text evidence="1">The sequence shown here is derived from an EMBL/GenBank/DDBJ whole genome shotgun (WGS) entry which is preliminary data.</text>
</comment>
<name>A0ABR2EQE1_9ROSI</name>
<organism evidence="1 2">
    <name type="scientific">Hibiscus sabdariffa</name>
    <name type="common">roselle</name>
    <dbReference type="NCBI Taxonomy" id="183260"/>
    <lineage>
        <taxon>Eukaryota</taxon>
        <taxon>Viridiplantae</taxon>
        <taxon>Streptophyta</taxon>
        <taxon>Embryophyta</taxon>
        <taxon>Tracheophyta</taxon>
        <taxon>Spermatophyta</taxon>
        <taxon>Magnoliopsida</taxon>
        <taxon>eudicotyledons</taxon>
        <taxon>Gunneridae</taxon>
        <taxon>Pentapetalae</taxon>
        <taxon>rosids</taxon>
        <taxon>malvids</taxon>
        <taxon>Malvales</taxon>
        <taxon>Malvaceae</taxon>
        <taxon>Malvoideae</taxon>
        <taxon>Hibiscus</taxon>
    </lineage>
</organism>
<proteinExistence type="predicted"/>
<protein>
    <submittedName>
        <fullName evidence="1">Uncharacterized protein</fullName>
    </submittedName>
</protein>
<accession>A0ABR2EQE1</accession>
<gene>
    <name evidence="1" type="ORF">V6N12_036365</name>
</gene>
<keyword evidence="2" id="KW-1185">Reference proteome</keyword>
<evidence type="ECO:0000313" key="1">
    <source>
        <dbReference type="EMBL" id="KAK8564236.1"/>
    </source>
</evidence>
<dbReference type="Proteomes" id="UP001472677">
    <property type="component" value="Unassembled WGS sequence"/>
</dbReference>
<evidence type="ECO:0000313" key="2">
    <source>
        <dbReference type="Proteomes" id="UP001472677"/>
    </source>
</evidence>
<dbReference type="EMBL" id="JBBPBM010000011">
    <property type="protein sequence ID" value="KAK8564236.1"/>
    <property type="molecule type" value="Genomic_DNA"/>
</dbReference>
<reference evidence="1 2" key="1">
    <citation type="journal article" date="2024" name="G3 (Bethesda)">
        <title>Genome assembly of Hibiscus sabdariffa L. provides insights into metabolisms of medicinal natural products.</title>
        <authorList>
            <person name="Kim T."/>
        </authorList>
    </citation>
    <scope>NUCLEOTIDE SEQUENCE [LARGE SCALE GENOMIC DNA]</scope>
    <source>
        <strain evidence="1">TK-2024</strain>
        <tissue evidence="1">Old leaves</tissue>
    </source>
</reference>